<dbReference type="PANTHER" id="PTHR43019:SF23">
    <property type="entry name" value="PROTEASE DO-LIKE 5, CHLOROPLASTIC"/>
    <property type="match status" value="1"/>
</dbReference>
<reference evidence="2" key="1">
    <citation type="submission" date="2024-07" db="EMBL/GenBank/DDBJ databases">
        <authorList>
            <person name="Yu S.T."/>
        </authorList>
    </citation>
    <scope>NUCLEOTIDE SEQUENCE</scope>
    <source>
        <strain evidence="2">R08</strain>
    </source>
</reference>
<protein>
    <submittedName>
        <fullName evidence="2">Trypsin-like peptidase domain-containing protein</fullName>
    </submittedName>
</protein>
<dbReference type="SUPFAM" id="SSF50494">
    <property type="entry name" value="Trypsin-like serine proteases"/>
    <property type="match status" value="1"/>
</dbReference>
<dbReference type="RefSeq" id="WP_369190116.1">
    <property type="nucleotide sequence ID" value="NZ_CP163431.1"/>
</dbReference>
<dbReference type="PRINTS" id="PR00722">
    <property type="entry name" value="CHYMOTRYPSIN"/>
</dbReference>
<evidence type="ECO:0000259" key="1">
    <source>
        <dbReference type="Pfam" id="PF20028"/>
    </source>
</evidence>
<organism evidence="2">
    <name type="scientific">Streptomyces sp. R08</name>
    <dbReference type="NCBI Taxonomy" id="3238624"/>
    <lineage>
        <taxon>Bacteria</taxon>
        <taxon>Bacillati</taxon>
        <taxon>Actinomycetota</taxon>
        <taxon>Actinomycetes</taxon>
        <taxon>Kitasatosporales</taxon>
        <taxon>Streptomycetaceae</taxon>
        <taxon>Streptomyces</taxon>
    </lineage>
</organism>
<dbReference type="AlphaFoldDB" id="A0AB39MHU7"/>
<dbReference type="PANTHER" id="PTHR43019">
    <property type="entry name" value="SERINE ENDOPROTEASE DEGS"/>
    <property type="match status" value="1"/>
</dbReference>
<dbReference type="Pfam" id="PF20028">
    <property type="entry name" value="VMAP-C"/>
    <property type="match status" value="1"/>
</dbReference>
<name>A0AB39MHU7_9ACTN</name>
<sequence length="636" mass="68891">MTGRLEQLAIRATVRIGPDAAPGTLWGSGFLVAPGWVLTCAHVLPLAKGAENVGTLRVHGHQLDTPARLAYWLGGGTDPEQDLALVRLEDEAAHGHACVRLTDRYDPPHQVTAFGWRTPTGGAPQRWNGHSECNGRDGSYGYTLAPRMEIPHGASGGPLLDRDHGVVAGIVKARRAGKDGGLAVAATALRGFREARAVDGEDSLGPDPYAALIRAHDRWHHRATAGPNWVRLQGEPHAGGWGARDSAEASALLAELPRPVSSAELQRMISRVLGYEPLWEDELAPVDWRDGQGWAHDQPDGAETVALHYLLAVAQSCRRRAPDAVAELERWVKARIEQLPDYLAALLRERAGDDHAEDLTLPAAEQPLTSDTVGEQPVVAVELEPDPYGPGDRFHWRVWSWPDGPDTARMLDEDTADECAPLAELQGVLHQPLRRAFGKLDAEHNRARLELALPVEHFGLDAHQWPRTAEPSMGTQRQVVLRSLNRRGEPAPLWRERWDGVVGKALKALPVHSPEYAKEALEAAAHDAVPVLCRPPQQNPDSLTDAIGAGYGVAVWSLRGEHARACGVECGELYGRTAQLLGSVDGAGALPERLRALREQAGAEGGEDAAWTAQVALLYDDPSRPLPLCDDPLDSP</sequence>
<proteinExistence type="predicted"/>
<dbReference type="InterPro" id="IPR045450">
    <property type="entry name" value="VMAP_C"/>
</dbReference>
<dbReference type="EMBL" id="CP163431">
    <property type="protein sequence ID" value="XDQ04602.1"/>
    <property type="molecule type" value="Genomic_DNA"/>
</dbReference>
<gene>
    <name evidence="2" type="ORF">AB5J58_32545</name>
</gene>
<accession>A0AB39MHU7</accession>
<dbReference type="InterPro" id="IPR009003">
    <property type="entry name" value="Peptidase_S1_PA"/>
</dbReference>
<dbReference type="InterPro" id="IPR001314">
    <property type="entry name" value="Peptidase_S1A"/>
</dbReference>
<dbReference type="Pfam" id="PF13365">
    <property type="entry name" value="Trypsin_2"/>
    <property type="match status" value="1"/>
</dbReference>
<dbReference type="Gene3D" id="2.40.10.120">
    <property type="match status" value="1"/>
</dbReference>
<feature type="domain" description="vWA-MoxR associated protein C-terminal" evidence="1">
    <location>
        <begin position="392"/>
        <end position="622"/>
    </location>
</feature>
<evidence type="ECO:0000313" key="2">
    <source>
        <dbReference type="EMBL" id="XDQ04602.1"/>
    </source>
</evidence>